<name>A0ABW5HC41_9PSEU</name>
<proteinExistence type="predicted"/>
<dbReference type="InterPro" id="IPR046595">
    <property type="entry name" value="DUF6653"/>
</dbReference>
<dbReference type="RefSeq" id="WP_378307951.1">
    <property type="nucleotide sequence ID" value="NZ_JBHUKS010000017.1"/>
</dbReference>
<comment type="caution">
    <text evidence="2">The sequence shown here is derived from an EMBL/GenBank/DDBJ whole genome shotgun (WGS) entry which is preliminary data.</text>
</comment>
<keyword evidence="3" id="KW-1185">Reference proteome</keyword>
<protein>
    <submittedName>
        <fullName evidence="2">DUF6653 family protein</fullName>
    </submittedName>
</protein>
<accession>A0ABW5HC41</accession>
<keyword evidence="1" id="KW-1133">Transmembrane helix</keyword>
<keyword evidence="1" id="KW-0472">Membrane</keyword>
<keyword evidence="1" id="KW-0812">Transmembrane</keyword>
<dbReference type="Pfam" id="PF20358">
    <property type="entry name" value="DUF6653"/>
    <property type="match status" value="1"/>
</dbReference>
<gene>
    <name evidence="2" type="ORF">ACFSVL_24870</name>
</gene>
<evidence type="ECO:0000256" key="1">
    <source>
        <dbReference type="SAM" id="Phobius"/>
    </source>
</evidence>
<feature type="transmembrane region" description="Helical" evidence="1">
    <location>
        <begin position="83"/>
        <end position="103"/>
    </location>
</feature>
<reference evidence="3" key="1">
    <citation type="journal article" date="2019" name="Int. J. Syst. Evol. Microbiol.">
        <title>The Global Catalogue of Microorganisms (GCM) 10K type strain sequencing project: providing services to taxonomists for standard genome sequencing and annotation.</title>
        <authorList>
            <consortium name="The Broad Institute Genomics Platform"/>
            <consortium name="The Broad Institute Genome Sequencing Center for Infectious Disease"/>
            <person name="Wu L."/>
            <person name="Ma J."/>
        </authorList>
    </citation>
    <scope>NUCLEOTIDE SEQUENCE [LARGE SCALE GENOMIC DNA]</scope>
    <source>
        <strain evidence="3">CGMCC 4.7641</strain>
    </source>
</reference>
<evidence type="ECO:0000313" key="2">
    <source>
        <dbReference type="EMBL" id="MFD2470647.1"/>
    </source>
</evidence>
<dbReference type="Proteomes" id="UP001597483">
    <property type="component" value="Unassembled WGS sequence"/>
</dbReference>
<organism evidence="2 3">
    <name type="scientific">Amycolatopsis silviterrae</name>
    <dbReference type="NCBI Taxonomy" id="1656914"/>
    <lineage>
        <taxon>Bacteria</taxon>
        <taxon>Bacillati</taxon>
        <taxon>Actinomycetota</taxon>
        <taxon>Actinomycetes</taxon>
        <taxon>Pseudonocardiales</taxon>
        <taxon>Pseudonocardiaceae</taxon>
        <taxon>Amycolatopsis</taxon>
    </lineage>
</organism>
<dbReference type="EMBL" id="JBHUKS010000017">
    <property type="protein sequence ID" value="MFD2470647.1"/>
    <property type="molecule type" value="Genomic_DNA"/>
</dbReference>
<feature type="transmembrane region" description="Helical" evidence="1">
    <location>
        <begin position="109"/>
        <end position="125"/>
    </location>
</feature>
<sequence length="139" mass="15248">MESSVKRWVFARHCHPLSAWSRWASTPLVLVPVWTRKWSHAALVGAWMAVNPVVFGKPAHTGAWASRAMLGEERWIGERPRDAAMAVNVAATAAGLAAMTAAWRRRPGLAAGATAVQMGLLLAYWEMMARYLDRHGGAE</sequence>
<evidence type="ECO:0000313" key="3">
    <source>
        <dbReference type="Proteomes" id="UP001597483"/>
    </source>
</evidence>